<dbReference type="SUPFAM" id="SSF56281">
    <property type="entry name" value="Metallo-hydrolase/oxidoreductase"/>
    <property type="match status" value="1"/>
</dbReference>
<dbReference type="GeneID" id="69502107"/>
<dbReference type="EMBL" id="QSGO01000009">
    <property type="protein sequence ID" value="RHB34497.1"/>
    <property type="molecule type" value="Genomic_DNA"/>
</dbReference>
<evidence type="ECO:0000313" key="2">
    <source>
        <dbReference type="Proteomes" id="UP000284379"/>
    </source>
</evidence>
<proteinExistence type="predicted"/>
<sequence length="267" mass="30538">MTQLIMLGTGNAMAIECYNTCFALKSGKEYFLVDAGGGNGIFTQLKKANIACTDIHHMFITHAHTDHLLGMVWMVRNIAMMINNGKYEGTLTIYCHDEVKETLLTICRLTLPQKIMLPIGKRILIQEVKDGDKAEIANIKLSFFDIASTKMKQFGFQAILPNQKTLVCLGDEPYNEKSHRYVAHCDWLLCEAFCLYADKERFKPYEKHHSTALDAGRLAEELNVKNLLLYHTEDENIKERKHKYSREASRLFKGNIFVPDDLEIITL</sequence>
<dbReference type="PANTHER" id="PTHR46018:SF2">
    <property type="entry name" value="ZINC PHOSPHODIESTERASE ELAC PROTEIN 1"/>
    <property type="match status" value="1"/>
</dbReference>
<dbReference type="Pfam" id="PF23023">
    <property type="entry name" value="Anti-Pycsar_Apyc1"/>
    <property type="match status" value="1"/>
</dbReference>
<dbReference type="AlphaFoldDB" id="A0A413VLJ0"/>
<keyword evidence="1" id="KW-0378">Hydrolase</keyword>
<accession>A0A413VLJ0</accession>
<organism evidence="1 2">
    <name type="scientific">Bacteroides nordii</name>
    <dbReference type="NCBI Taxonomy" id="291645"/>
    <lineage>
        <taxon>Bacteria</taxon>
        <taxon>Pseudomonadati</taxon>
        <taxon>Bacteroidota</taxon>
        <taxon>Bacteroidia</taxon>
        <taxon>Bacteroidales</taxon>
        <taxon>Bacteroidaceae</taxon>
        <taxon>Bacteroides</taxon>
    </lineage>
</organism>
<comment type="caution">
    <text evidence="1">The sequence shown here is derived from an EMBL/GenBank/DDBJ whole genome shotgun (WGS) entry which is preliminary data.</text>
</comment>
<protein>
    <submittedName>
        <fullName evidence="1">MBL fold metallo-hydrolase</fullName>
    </submittedName>
</protein>
<reference evidence="1 2" key="1">
    <citation type="submission" date="2018-08" db="EMBL/GenBank/DDBJ databases">
        <title>A genome reference for cultivated species of the human gut microbiota.</title>
        <authorList>
            <person name="Zou Y."/>
            <person name="Xue W."/>
            <person name="Luo G."/>
        </authorList>
    </citation>
    <scope>NUCLEOTIDE SEQUENCE [LARGE SCALE GENOMIC DNA]</scope>
    <source>
        <strain evidence="1 2">AM40-30BH</strain>
    </source>
</reference>
<dbReference type="InterPro" id="IPR036866">
    <property type="entry name" value="RibonucZ/Hydroxyglut_hydro"/>
</dbReference>
<evidence type="ECO:0000313" key="1">
    <source>
        <dbReference type="EMBL" id="RHB34497.1"/>
    </source>
</evidence>
<dbReference type="GO" id="GO:0042781">
    <property type="term" value="F:3'-tRNA processing endoribonuclease activity"/>
    <property type="evidence" value="ECO:0007669"/>
    <property type="project" value="TreeGrafter"/>
</dbReference>
<dbReference type="PANTHER" id="PTHR46018">
    <property type="entry name" value="ZINC PHOSPHODIESTERASE ELAC PROTEIN 1"/>
    <property type="match status" value="1"/>
</dbReference>
<dbReference type="Gene3D" id="3.60.15.10">
    <property type="entry name" value="Ribonuclease Z/Hydroxyacylglutathione hydrolase-like"/>
    <property type="match status" value="1"/>
</dbReference>
<name>A0A413VLJ0_9BACE</name>
<dbReference type="Proteomes" id="UP000284379">
    <property type="component" value="Unassembled WGS sequence"/>
</dbReference>
<dbReference type="RefSeq" id="WP_002560150.1">
    <property type="nucleotide sequence ID" value="NZ_CABJFV010000009.1"/>
</dbReference>
<gene>
    <name evidence="1" type="ORF">DW888_13300</name>
</gene>